<feature type="transmembrane region" description="Helical" evidence="1">
    <location>
        <begin position="53"/>
        <end position="70"/>
    </location>
</feature>
<evidence type="ECO:0000313" key="2">
    <source>
        <dbReference type="EMBL" id="MFC3909300.1"/>
    </source>
</evidence>
<dbReference type="EMBL" id="JBHSAB010000023">
    <property type="protein sequence ID" value="MFC3909300.1"/>
    <property type="molecule type" value="Genomic_DNA"/>
</dbReference>
<gene>
    <name evidence="2" type="ORF">ACFORL_09480</name>
</gene>
<keyword evidence="3" id="KW-1185">Reference proteome</keyword>
<reference evidence="3" key="1">
    <citation type="journal article" date="2019" name="Int. J. Syst. Evol. Microbiol.">
        <title>The Global Catalogue of Microorganisms (GCM) 10K type strain sequencing project: providing services to taxonomists for standard genome sequencing and annotation.</title>
        <authorList>
            <consortium name="The Broad Institute Genomics Platform"/>
            <consortium name="The Broad Institute Genome Sequencing Center for Infectious Disease"/>
            <person name="Wu L."/>
            <person name="Ma J."/>
        </authorList>
    </citation>
    <scope>NUCLEOTIDE SEQUENCE [LARGE SCALE GENOMIC DNA]</scope>
    <source>
        <strain evidence="3">CCUG 59858</strain>
    </source>
</reference>
<evidence type="ECO:0000256" key="1">
    <source>
        <dbReference type="SAM" id="Phobius"/>
    </source>
</evidence>
<evidence type="ECO:0000313" key="3">
    <source>
        <dbReference type="Proteomes" id="UP001595758"/>
    </source>
</evidence>
<organism evidence="2 3">
    <name type="scientific">Legionella dresdenensis</name>
    <dbReference type="NCBI Taxonomy" id="450200"/>
    <lineage>
        <taxon>Bacteria</taxon>
        <taxon>Pseudomonadati</taxon>
        <taxon>Pseudomonadota</taxon>
        <taxon>Gammaproteobacteria</taxon>
        <taxon>Legionellales</taxon>
        <taxon>Legionellaceae</taxon>
        <taxon>Legionella</taxon>
    </lineage>
</organism>
<feature type="transmembrane region" description="Helical" evidence="1">
    <location>
        <begin position="12"/>
        <end position="32"/>
    </location>
</feature>
<keyword evidence="1" id="KW-0472">Membrane</keyword>
<sequence>MNWTINSTFLDWLAVIYCAGFVIYLLIAINVYQKMAGRSTFANMPLQGKNIKLIALLLFQTIIWPAVLVSKTNPITLLSELLFNRYGDPGRRYMGSKGLKNFVYDCIYGKKRYRSYQLKQITCVLEDCNGDYQKLRQVFGKRTVYMNIYYGKKRNKYYLCVIAGLQPTVKEGQQASNYVLDDGDLLSESLFIKRVTGINKLAAETILADLGIHAPNLEQS</sequence>
<comment type="caution">
    <text evidence="2">The sequence shown here is derived from an EMBL/GenBank/DDBJ whole genome shotgun (WGS) entry which is preliminary data.</text>
</comment>
<protein>
    <recommendedName>
        <fullName evidence="4">Transmembrane protein</fullName>
    </recommendedName>
</protein>
<proteinExistence type="predicted"/>
<keyword evidence="1" id="KW-0812">Transmembrane</keyword>
<accession>A0ABV8CGE0</accession>
<dbReference type="Proteomes" id="UP001595758">
    <property type="component" value="Unassembled WGS sequence"/>
</dbReference>
<keyword evidence="1" id="KW-1133">Transmembrane helix</keyword>
<evidence type="ECO:0008006" key="4">
    <source>
        <dbReference type="Google" id="ProtNLM"/>
    </source>
</evidence>
<dbReference type="RefSeq" id="WP_382343393.1">
    <property type="nucleotide sequence ID" value="NZ_JBHSAB010000023.1"/>
</dbReference>
<name>A0ABV8CGE0_9GAMM</name>